<accession>A0A378W072</accession>
<sequence>MRAPVDGKGGNAAIFGDFGDGGQVLMVVVPTQTGFEGNGYARRLDHRLQNGGNQRLVLHQRATGLDVAHFLGGAAHIDVDDLRPESDVVTRRIRHLFGVAAGNLHGNDAAFIGKITAVQGFSGIPERRIAGQHFAHRPTCAKRPTEAAEGFVGNARHRRKCDGVVDKITADVHNGPAFQKVRHCTFLSRISNLRTRPRLGGHRFMA</sequence>
<organism evidence="1">
    <name type="scientific">Neisseria gonorrhoeae</name>
    <dbReference type="NCBI Taxonomy" id="485"/>
    <lineage>
        <taxon>Bacteria</taxon>
        <taxon>Pseudomonadati</taxon>
        <taxon>Pseudomonadota</taxon>
        <taxon>Betaproteobacteria</taxon>
        <taxon>Neisseriales</taxon>
        <taxon>Neisseriaceae</taxon>
        <taxon>Neisseria</taxon>
    </lineage>
</organism>
<evidence type="ECO:0000313" key="1">
    <source>
        <dbReference type="EMBL" id="SUA24670.1"/>
    </source>
</evidence>
<dbReference type="AlphaFoldDB" id="A0A378W072"/>
<reference evidence="1" key="1">
    <citation type="submission" date="2018-06" db="EMBL/GenBank/DDBJ databases">
        <authorList>
            <consortium name="Pathogen Informatics"/>
            <person name="Doyle S."/>
        </authorList>
    </citation>
    <scope>NUCLEOTIDE SEQUENCE [LARGE SCALE GENOMIC DNA]</scope>
    <source>
        <strain evidence="1">NCTC11421</strain>
    </source>
</reference>
<name>A0A378W072_NEIGO</name>
<dbReference type="EMBL" id="UGRI01000001">
    <property type="protein sequence ID" value="SUA24670.1"/>
    <property type="molecule type" value="Genomic_DNA"/>
</dbReference>
<protein>
    <submittedName>
        <fullName evidence="1">Uncharacterized protein</fullName>
    </submittedName>
</protein>
<proteinExistence type="predicted"/>
<gene>
    <name evidence="1" type="ORF">NCTC11421_02673</name>
</gene>